<keyword evidence="6 13" id="KW-0949">S-adenosyl-L-methionine</keyword>
<dbReference type="Pfam" id="PF06968">
    <property type="entry name" value="BATS"/>
    <property type="match status" value="1"/>
</dbReference>
<comment type="cofactor">
    <cofactor evidence="13">
        <name>[2Fe-2S] cluster</name>
        <dbReference type="ChEBI" id="CHEBI:190135"/>
    </cofactor>
    <text evidence="13">Binds 1 [2Fe-2S] cluster. The cluster is coordinated with 3 cysteines and 1 arginine.</text>
</comment>
<keyword evidence="5 13" id="KW-0808">Transferase</keyword>
<dbReference type="SUPFAM" id="SSF102114">
    <property type="entry name" value="Radical SAM enzymes"/>
    <property type="match status" value="1"/>
</dbReference>
<accession>A0A2Y9U1Q9</accession>
<comment type="subunit">
    <text evidence="13">Homodimer.</text>
</comment>
<dbReference type="Proteomes" id="UP000244908">
    <property type="component" value="Chromosome"/>
</dbReference>
<dbReference type="InterPro" id="IPR010722">
    <property type="entry name" value="BATS_dom"/>
</dbReference>
<dbReference type="GO" id="GO:0051537">
    <property type="term" value="F:2 iron, 2 sulfur cluster binding"/>
    <property type="evidence" value="ECO:0007669"/>
    <property type="project" value="UniProtKB-KW"/>
</dbReference>
<dbReference type="InterPro" id="IPR007197">
    <property type="entry name" value="rSAM"/>
</dbReference>
<organism evidence="16 17">
    <name type="scientific">Limnobaculum parvum</name>
    <dbReference type="NCBI Taxonomy" id="2172103"/>
    <lineage>
        <taxon>Bacteria</taxon>
        <taxon>Pseudomonadati</taxon>
        <taxon>Pseudomonadota</taxon>
        <taxon>Gammaproteobacteria</taxon>
        <taxon>Enterobacterales</taxon>
        <taxon>Budviciaceae</taxon>
        <taxon>Limnobaculum</taxon>
    </lineage>
</organism>
<dbReference type="PANTHER" id="PTHR22976">
    <property type="entry name" value="BIOTIN SYNTHASE"/>
    <property type="match status" value="1"/>
</dbReference>
<dbReference type="PIRSF" id="PIRSF001619">
    <property type="entry name" value="Biotin_synth"/>
    <property type="match status" value="1"/>
</dbReference>
<proteinExistence type="inferred from homology"/>
<evidence type="ECO:0000256" key="7">
    <source>
        <dbReference type="ARBA" id="ARBA00022714"/>
    </source>
</evidence>
<feature type="binding site" evidence="13 14">
    <location>
        <position position="60"/>
    </location>
    <ligand>
        <name>[4Fe-4S] cluster</name>
        <dbReference type="ChEBI" id="CHEBI:49883"/>
        <note>4Fe-4S-S-AdoMet</note>
    </ligand>
</feature>
<comment type="pathway">
    <text evidence="1 13">Cofactor biosynthesis; biotin biosynthesis; biotin from 7,8-diaminononanoate: step 2/2.</text>
</comment>
<gene>
    <name evidence="13" type="primary">bioB</name>
    <name evidence="16" type="ORF">HYN51_15055</name>
</gene>
<evidence type="ECO:0000256" key="5">
    <source>
        <dbReference type="ARBA" id="ARBA00022679"/>
    </source>
</evidence>
<keyword evidence="8 13" id="KW-0479">Metal-binding</keyword>
<reference evidence="16 17" key="1">
    <citation type="journal article" date="2019" name="Int. J. Syst. Evol. Microbiol.">
        <title>Limnobaculum parvum gen. nov., sp. nov., isolated from a freshwater lake.</title>
        <authorList>
            <person name="Baek C."/>
            <person name="Shin S.K."/>
            <person name="Yi H."/>
        </authorList>
    </citation>
    <scope>NUCLEOTIDE SEQUENCE [LARGE SCALE GENOMIC DNA]</scope>
    <source>
        <strain evidence="16 17">HYN0051</strain>
    </source>
</reference>
<dbReference type="SMART" id="SM00876">
    <property type="entry name" value="BATS"/>
    <property type="match status" value="1"/>
</dbReference>
<dbReference type="PROSITE" id="PS51918">
    <property type="entry name" value="RADICAL_SAM"/>
    <property type="match status" value="1"/>
</dbReference>
<comment type="catalytic activity">
    <reaction evidence="12 13">
        <text>(4R,5S)-dethiobiotin + (sulfur carrier)-SH + 2 reduced [2Fe-2S]-[ferredoxin] + 2 S-adenosyl-L-methionine = (sulfur carrier)-H + biotin + 2 5'-deoxyadenosine + 2 L-methionine + 2 oxidized [2Fe-2S]-[ferredoxin]</text>
        <dbReference type="Rhea" id="RHEA:22060"/>
        <dbReference type="Rhea" id="RHEA-COMP:10000"/>
        <dbReference type="Rhea" id="RHEA-COMP:10001"/>
        <dbReference type="Rhea" id="RHEA-COMP:14737"/>
        <dbReference type="Rhea" id="RHEA-COMP:14739"/>
        <dbReference type="ChEBI" id="CHEBI:17319"/>
        <dbReference type="ChEBI" id="CHEBI:29917"/>
        <dbReference type="ChEBI" id="CHEBI:33737"/>
        <dbReference type="ChEBI" id="CHEBI:33738"/>
        <dbReference type="ChEBI" id="CHEBI:57586"/>
        <dbReference type="ChEBI" id="CHEBI:57844"/>
        <dbReference type="ChEBI" id="CHEBI:59789"/>
        <dbReference type="ChEBI" id="CHEBI:64428"/>
        <dbReference type="ChEBI" id="CHEBI:149473"/>
        <dbReference type="EC" id="2.8.1.6"/>
    </reaction>
</comment>
<dbReference type="AlphaFoldDB" id="A0A2Y9U1Q9"/>
<dbReference type="InterPro" id="IPR024177">
    <property type="entry name" value="Biotin_synthase"/>
</dbReference>
<dbReference type="GO" id="GO:0005506">
    <property type="term" value="F:iron ion binding"/>
    <property type="evidence" value="ECO:0007669"/>
    <property type="project" value="UniProtKB-UniRule"/>
</dbReference>
<protein>
    <recommendedName>
        <fullName evidence="3 13">Biotin synthase</fullName>
        <ecNumber evidence="3 13">2.8.1.6</ecNumber>
    </recommendedName>
</protein>
<keyword evidence="17" id="KW-1185">Reference proteome</keyword>
<dbReference type="EC" id="2.8.1.6" evidence="3 13"/>
<feature type="binding site" evidence="13 14">
    <location>
        <position position="97"/>
    </location>
    <ligand>
        <name>[2Fe-2S] cluster</name>
        <dbReference type="ChEBI" id="CHEBI:190135"/>
    </ligand>
</feature>
<evidence type="ECO:0000256" key="11">
    <source>
        <dbReference type="ARBA" id="ARBA00023014"/>
    </source>
</evidence>
<dbReference type="InterPro" id="IPR058240">
    <property type="entry name" value="rSAM_sf"/>
</dbReference>
<dbReference type="GO" id="GO:0009102">
    <property type="term" value="P:biotin biosynthetic process"/>
    <property type="evidence" value="ECO:0007669"/>
    <property type="project" value="UniProtKB-UniRule"/>
</dbReference>
<dbReference type="UniPathway" id="UPA00078">
    <property type="reaction ID" value="UER00162"/>
</dbReference>
<evidence type="ECO:0000256" key="9">
    <source>
        <dbReference type="ARBA" id="ARBA00022756"/>
    </source>
</evidence>
<name>A0A2Y9U1Q9_9GAMM</name>
<dbReference type="PANTHER" id="PTHR22976:SF2">
    <property type="entry name" value="BIOTIN SYNTHASE, MITOCHONDRIAL"/>
    <property type="match status" value="1"/>
</dbReference>
<dbReference type="EMBL" id="CP029185">
    <property type="protein sequence ID" value="AWH89740.1"/>
    <property type="molecule type" value="Genomic_DNA"/>
</dbReference>
<evidence type="ECO:0000256" key="12">
    <source>
        <dbReference type="ARBA" id="ARBA00051157"/>
    </source>
</evidence>
<keyword evidence="10 13" id="KW-0408">Iron</keyword>
<feature type="binding site" evidence="13 14">
    <location>
        <position position="128"/>
    </location>
    <ligand>
        <name>[2Fe-2S] cluster</name>
        <dbReference type="ChEBI" id="CHEBI:190135"/>
    </ligand>
</feature>
<dbReference type="Pfam" id="PF04055">
    <property type="entry name" value="Radical_SAM"/>
    <property type="match status" value="1"/>
</dbReference>
<dbReference type="InterPro" id="IPR002684">
    <property type="entry name" value="Biotin_synth/BioAB"/>
</dbReference>
<dbReference type="SFLD" id="SFLDS00029">
    <property type="entry name" value="Radical_SAM"/>
    <property type="match status" value="1"/>
</dbReference>
<comment type="cofactor">
    <cofactor evidence="14">
        <name>[2Fe-2S] cluster</name>
        <dbReference type="ChEBI" id="CHEBI:190135"/>
    </cofactor>
    <text evidence="14">Binds 1 [2Fe-2S] cluster. The cluster is coordinated with 3 cysteines and 1 arginine.</text>
</comment>
<dbReference type="KEGG" id="lpv:HYN51_15055"/>
<evidence type="ECO:0000256" key="8">
    <source>
        <dbReference type="ARBA" id="ARBA00022723"/>
    </source>
</evidence>
<evidence type="ECO:0000256" key="3">
    <source>
        <dbReference type="ARBA" id="ARBA00012236"/>
    </source>
</evidence>
<dbReference type="GO" id="GO:0051539">
    <property type="term" value="F:4 iron, 4 sulfur cluster binding"/>
    <property type="evidence" value="ECO:0007669"/>
    <property type="project" value="UniProtKB-KW"/>
</dbReference>
<evidence type="ECO:0000256" key="4">
    <source>
        <dbReference type="ARBA" id="ARBA00022485"/>
    </source>
</evidence>
<feature type="binding site" evidence="13 14">
    <location>
        <position position="260"/>
    </location>
    <ligand>
        <name>[2Fe-2S] cluster</name>
        <dbReference type="ChEBI" id="CHEBI:190135"/>
    </ligand>
</feature>
<evidence type="ECO:0000256" key="14">
    <source>
        <dbReference type="PIRSR" id="PIRSR001619-1"/>
    </source>
</evidence>
<dbReference type="OrthoDB" id="9786826at2"/>
<dbReference type="SFLD" id="SFLDF00272">
    <property type="entry name" value="biotin_synthase"/>
    <property type="match status" value="1"/>
</dbReference>
<dbReference type="InterPro" id="IPR006638">
    <property type="entry name" value="Elp3/MiaA/NifB-like_rSAM"/>
</dbReference>
<comment type="cofactor">
    <cofactor evidence="13 14">
        <name>[4Fe-4S] cluster</name>
        <dbReference type="ChEBI" id="CHEBI:49883"/>
    </cofactor>
    <text evidence="13 14">Binds 1 [4Fe-4S] cluster. The cluster is coordinated with 3 cysteines and an exchangeable S-adenosyl-L-methionine.</text>
</comment>
<evidence type="ECO:0000313" key="16">
    <source>
        <dbReference type="EMBL" id="AWH89740.1"/>
    </source>
</evidence>
<keyword evidence="9 13" id="KW-0093">Biotin biosynthesis</keyword>
<evidence type="ECO:0000256" key="10">
    <source>
        <dbReference type="ARBA" id="ARBA00023004"/>
    </source>
</evidence>
<feature type="binding site" evidence="13 14">
    <location>
        <position position="53"/>
    </location>
    <ligand>
        <name>[4Fe-4S] cluster</name>
        <dbReference type="ChEBI" id="CHEBI:49883"/>
        <note>4Fe-4S-S-AdoMet</note>
    </ligand>
</feature>
<dbReference type="SMART" id="SM00729">
    <property type="entry name" value="Elp3"/>
    <property type="match status" value="1"/>
</dbReference>
<feature type="binding site" evidence="13 14">
    <location>
        <position position="188"/>
    </location>
    <ligand>
        <name>[2Fe-2S] cluster</name>
        <dbReference type="ChEBI" id="CHEBI:190135"/>
    </ligand>
</feature>
<keyword evidence="7 13" id="KW-0001">2Fe-2S</keyword>
<evidence type="ECO:0000256" key="2">
    <source>
        <dbReference type="ARBA" id="ARBA00010765"/>
    </source>
</evidence>
<evidence type="ECO:0000256" key="6">
    <source>
        <dbReference type="ARBA" id="ARBA00022691"/>
    </source>
</evidence>
<dbReference type="SFLD" id="SFLDG01278">
    <property type="entry name" value="biotin_synthase_like"/>
    <property type="match status" value="1"/>
</dbReference>
<dbReference type="GO" id="GO:0004076">
    <property type="term" value="F:biotin synthase activity"/>
    <property type="evidence" value="ECO:0007669"/>
    <property type="project" value="UniProtKB-UniRule"/>
</dbReference>
<feature type="binding site" evidence="13 14">
    <location>
        <position position="57"/>
    </location>
    <ligand>
        <name>[4Fe-4S] cluster</name>
        <dbReference type="ChEBI" id="CHEBI:49883"/>
        <note>4Fe-4S-S-AdoMet</note>
    </ligand>
</feature>
<dbReference type="NCBIfam" id="TIGR00433">
    <property type="entry name" value="bioB"/>
    <property type="match status" value="1"/>
</dbReference>
<dbReference type="HAMAP" id="MF_01694">
    <property type="entry name" value="BioB"/>
    <property type="match status" value="1"/>
</dbReference>
<dbReference type="RefSeq" id="WP_108901783.1">
    <property type="nucleotide sequence ID" value="NZ_CP029185.2"/>
</dbReference>
<dbReference type="InterPro" id="IPR013785">
    <property type="entry name" value="Aldolase_TIM"/>
</dbReference>
<comment type="function">
    <text evidence="13">Catalyzes the conversion of dethiobiotin (DTB) to biotin by the insertion of a sulfur atom into dethiobiotin via a radical-based mechanism.</text>
</comment>
<feature type="domain" description="Radical SAM core" evidence="15">
    <location>
        <begin position="38"/>
        <end position="262"/>
    </location>
</feature>
<keyword evidence="4 13" id="KW-0004">4Fe-4S</keyword>
<evidence type="ECO:0000313" key="17">
    <source>
        <dbReference type="Proteomes" id="UP000244908"/>
    </source>
</evidence>
<keyword evidence="11 13" id="KW-0411">Iron-sulfur</keyword>
<evidence type="ECO:0000259" key="15">
    <source>
        <dbReference type="PROSITE" id="PS51918"/>
    </source>
</evidence>
<evidence type="ECO:0000256" key="1">
    <source>
        <dbReference type="ARBA" id="ARBA00004942"/>
    </source>
</evidence>
<dbReference type="Gene3D" id="3.20.20.70">
    <property type="entry name" value="Aldolase class I"/>
    <property type="match status" value="1"/>
</dbReference>
<dbReference type="SFLD" id="SFLDG01060">
    <property type="entry name" value="BATS_domain_containing"/>
    <property type="match status" value="1"/>
</dbReference>
<dbReference type="FunFam" id="3.20.20.70:FF:000011">
    <property type="entry name" value="Biotin synthase"/>
    <property type="match status" value="1"/>
</dbReference>
<sequence>MNQTERWSAAQTQALFDTPLLELLFTAQQVHREHFDPQQIQVSTLLSIKTGNCPEDCKYCPQSARYKTGLASEALMTVEQVLESARQAKAAGSQRFCMGAAWKNPHARDLPYLEQMIRGVKALGMESCMTLGSLTPFQAERLKQAGLDYYNHNLDTSPEYYDKIITTRRYQERLDTLNYVRQAGIKVCSGGILGLGESVTDRGGLLRQLANMPEPPESVPINMLVKVAGTPLDNVPDIDPFEFIRTIAIARIMMPRAYVRLSAGREQMNEQTQAMCFMAGANAIFYGCKLLTTPNPEQNSDLKLFHKLGLNPEKRQIEQTYSEQLVHIAKRIHEPDTEHYYNAAP</sequence>
<evidence type="ECO:0000256" key="13">
    <source>
        <dbReference type="HAMAP-Rule" id="MF_01694"/>
    </source>
</evidence>
<comment type="similarity">
    <text evidence="2 13">Belongs to the radical SAM superfamily. Biotin synthase family.</text>
</comment>
<dbReference type="CDD" id="cd01335">
    <property type="entry name" value="Radical_SAM"/>
    <property type="match status" value="1"/>
</dbReference>